<dbReference type="SUPFAM" id="SSF69318">
    <property type="entry name" value="Integrin alpha N-terminal domain"/>
    <property type="match status" value="1"/>
</dbReference>
<proteinExistence type="predicted"/>
<evidence type="ECO:0000313" key="3">
    <source>
        <dbReference type="Proteomes" id="UP001190700"/>
    </source>
</evidence>
<dbReference type="EMBL" id="LGRX02002090">
    <property type="protein sequence ID" value="KAK3284913.1"/>
    <property type="molecule type" value="Genomic_DNA"/>
</dbReference>
<dbReference type="Proteomes" id="UP001190700">
    <property type="component" value="Unassembled WGS sequence"/>
</dbReference>
<gene>
    <name evidence="2" type="ORF">CYMTET_7463</name>
</gene>
<dbReference type="AlphaFoldDB" id="A0AAE0LH02"/>
<dbReference type="InterPro" id="IPR028994">
    <property type="entry name" value="Integrin_alpha_N"/>
</dbReference>
<organism evidence="2 3">
    <name type="scientific">Cymbomonas tetramitiformis</name>
    <dbReference type="NCBI Taxonomy" id="36881"/>
    <lineage>
        <taxon>Eukaryota</taxon>
        <taxon>Viridiplantae</taxon>
        <taxon>Chlorophyta</taxon>
        <taxon>Pyramimonadophyceae</taxon>
        <taxon>Pyramimonadales</taxon>
        <taxon>Pyramimonadaceae</taxon>
        <taxon>Cymbomonas</taxon>
    </lineage>
</organism>
<keyword evidence="1" id="KW-0732">Signal</keyword>
<name>A0AAE0LH02_9CHLO</name>
<comment type="caution">
    <text evidence="2">The sequence shown here is derived from an EMBL/GenBank/DDBJ whole genome shotgun (WGS) entry which is preliminary data.</text>
</comment>
<dbReference type="Gene3D" id="2.130.10.130">
    <property type="entry name" value="Integrin alpha, N-terminal"/>
    <property type="match status" value="1"/>
</dbReference>
<accession>A0AAE0LH02</accession>
<protein>
    <submittedName>
        <fullName evidence="2">Uncharacterized protein</fullName>
    </submittedName>
</protein>
<dbReference type="PANTHER" id="PTHR44103">
    <property type="entry name" value="PROPROTEIN CONVERTASE P"/>
    <property type="match status" value="1"/>
</dbReference>
<reference evidence="2 3" key="1">
    <citation type="journal article" date="2015" name="Genome Biol. Evol.">
        <title>Comparative Genomics of a Bacterivorous Green Alga Reveals Evolutionary Causalities and Consequences of Phago-Mixotrophic Mode of Nutrition.</title>
        <authorList>
            <person name="Burns J.A."/>
            <person name="Paasch A."/>
            <person name="Narechania A."/>
            <person name="Kim E."/>
        </authorList>
    </citation>
    <scope>NUCLEOTIDE SEQUENCE [LARGE SCALE GENOMIC DNA]</scope>
    <source>
        <strain evidence="2 3">PLY_AMNH</strain>
    </source>
</reference>
<evidence type="ECO:0000256" key="1">
    <source>
        <dbReference type="ARBA" id="ARBA00022729"/>
    </source>
</evidence>
<dbReference type="Pfam" id="PF13517">
    <property type="entry name" value="FG-GAP_3"/>
    <property type="match status" value="1"/>
</dbReference>
<sequence>MNRAHYSRASPYSLYVTSIESPSSGTFSYRLHNRDRNVDKFELLSKLNKEGGGTESVAHESTYEPVDIQMGEHVYLAESGLMTSYNLSNGSYFHVEQFLYASTDEESAVYNLTAALDVHHNSKTRYQYHNRSVVFACITMVKYGSREDSPTAVGYSVVRVNEMNAWDEEDDSSESQGDNRYGTYKLAEDAMISSTVPFLSIISHDIDKDGNLDVIVGTQGGFFDCEDDCDRAGGIYALYGTADPLLTDVVDIRNFSDGTVSGSNSFGYNHVLDLHVDDIDEDGDVDMVVSMKPNSTTYEIHLYLCNGNRSFSSTTVLRTGLANVSESQPRQVRILDMNNDGLKDVVFASTAAEFVVVDFIYRWQYKTHQTPLTGMVFADTSKRMRDLAYDSHVDIRIYIADDSLVGSEQLLFASHSDQMSSFKSEFCLIRDHVQMDLIPFLDLLVLSIFAAVRVLGPSGVAQL</sequence>
<evidence type="ECO:0000313" key="2">
    <source>
        <dbReference type="EMBL" id="KAK3284913.1"/>
    </source>
</evidence>
<dbReference type="InterPro" id="IPR013517">
    <property type="entry name" value="FG-GAP"/>
</dbReference>
<keyword evidence="3" id="KW-1185">Reference proteome</keyword>
<dbReference type="PANTHER" id="PTHR44103:SF1">
    <property type="entry name" value="PROPROTEIN CONVERTASE P"/>
    <property type="match status" value="1"/>
</dbReference>